<reference evidence="2 3" key="1">
    <citation type="submission" date="2024-05" db="EMBL/GenBank/DDBJ databases">
        <authorList>
            <person name="Wallberg A."/>
        </authorList>
    </citation>
    <scope>NUCLEOTIDE SEQUENCE [LARGE SCALE GENOMIC DNA]</scope>
</reference>
<evidence type="ECO:0000313" key="2">
    <source>
        <dbReference type="EMBL" id="CAL4122314.1"/>
    </source>
</evidence>
<organism evidence="2 3">
    <name type="scientific">Meganyctiphanes norvegica</name>
    <name type="common">Northern krill</name>
    <name type="synonym">Thysanopoda norvegica</name>
    <dbReference type="NCBI Taxonomy" id="48144"/>
    <lineage>
        <taxon>Eukaryota</taxon>
        <taxon>Metazoa</taxon>
        <taxon>Ecdysozoa</taxon>
        <taxon>Arthropoda</taxon>
        <taxon>Crustacea</taxon>
        <taxon>Multicrustacea</taxon>
        <taxon>Malacostraca</taxon>
        <taxon>Eumalacostraca</taxon>
        <taxon>Eucarida</taxon>
        <taxon>Euphausiacea</taxon>
        <taxon>Euphausiidae</taxon>
        <taxon>Meganyctiphanes</taxon>
    </lineage>
</organism>
<dbReference type="AlphaFoldDB" id="A0AAV2REH1"/>
<dbReference type="EMBL" id="CAXKWB010019897">
    <property type="protein sequence ID" value="CAL4122314.1"/>
    <property type="molecule type" value="Genomic_DNA"/>
</dbReference>
<keyword evidence="1" id="KW-1133">Transmembrane helix</keyword>
<gene>
    <name evidence="2" type="ORF">MNOR_LOCUS23036</name>
</gene>
<sequence length="99" mass="11092">MAAYRVFGMHLDKCGVIFWLLGGLGFLATGIILFFFRSSVSKWRDTYHLYGLGFPIAAPLFVCLGGFIVLYILSSLCCSVRNKPTQVTQYPVYQMQPAV</sequence>
<keyword evidence="1" id="KW-0472">Membrane</keyword>
<keyword evidence="1" id="KW-0812">Transmembrane</keyword>
<feature type="transmembrane region" description="Helical" evidence="1">
    <location>
        <begin position="16"/>
        <end position="36"/>
    </location>
</feature>
<feature type="transmembrane region" description="Helical" evidence="1">
    <location>
        <begin position="48"/>
        <end position="73"/>
    </location>
</feature>
<keyword evidence="3" id="KW-1185">Reference proteome</keyword>
<accession>A0AAV2REH1</accession>
<proteinExistence type="predicted"/>
<evidence type="ECO:0000256" key="1">
    <source>
        <dbReference type="SAM" id="Phobius"/>
    </source>
</evidence>
<dbReference type="Proteomes" id="UP001497623">
    <property type="component" value="Unassembled WGS sequence"/>
</dbReference>
<evidence type="ECO:0000313" key="3">
    <source>
        <dbReference type="Proteomes" id="UP001497623"/>
    </source>
</evidence>
<protein>
    <submittedName>
        <fullName evidence="2">Uncharacterized protein</fullName>
    </submittedName>
</protein>
<name>A0AAV2REH1_MEGNR</name>
<comment type="caution">
    <text evidence="2">The sequence shown here is derived from an EMBL/GenBank/DDBJ whole genome shotgun (WGS) entry which is preliminary data.</text>
</comment>